<dbReference type="EMBL" id="AL590442">
    <property type="protein sequence ID" value="CAD25042.2"/>
    <property type="molecule type" value="Genomic_DNA"/>
</dbReference>
<dbReference type="FunCoup" id="Q8SWH1">
    <property type="interactions" value="162"/>
</dbReference>
<gene>
    <name evidence="2" type="ordered locus">ECU02_0110</name>
</gene>
<reference evidence="2 3" key="1">
    <citation type="journal article" date="2001" name="Nature">
        <title>Genome sequence and gene compaction of the eukaryote parasite Encephalitozoon cuniculi.</title>
        <authorList>
            <person name="Katinka M.D."/>
            <person name="Duprat S."/>
            <person name="Cornillot E."/>
            <person name="Metenier G."/>
            <person name="Thomarat F."/>
            <person name="Prensier G."/>
            <person name="Barbe V."/>
            <person name="Peyretaillade E."/>
            <person name="Brottier P."/>
            <person name="Wincker P."/>
            <person name="Delbac F."/>
            <person name="El Alaoui H."/>
            <person name="Peyret P."/>
            <person name="Saurin W."/>
            <person name="Gouy M."/>
            <person name="Weissenbach J."/>
            <person name="Vivares C.P."/>
        </authorList>
    </citation>
    <scope>NUCLEOTIDE SEQUENCE [LARGE SCALE GENOMIC DNA]</scope>
    <source>
        <strain evidence="2 3">GB-M1</strain>
    </source>
</reference>
<dbReference type="STRING" id="284813.Q8SWH1"/>
<dbReference type="KEGG" id="ecu:ECU02_0110"/>
<dbReference type="GO" id="GO:0043161">
    <property type="term" value="P:proteasome-mediated ubiquitin-dependent protein catabolic process"/>
    <property type="evidence" value="ECO:0007669"/>
    <property type="project" value="InterPro"/>
</dbReference>
<dbReference type="OrthoDB" id="1933455at2759"/>
<dbReference type="AlphaFoldDB" id="Q8SWH1"/>
<dbReference type="GO" id="GO:0034657">
    <property type="term" value="C:GID complex"/>
    <property type="evidence" value="ECO:0007669"/>
    <property type="project" value="TreeGrafter"/>
</dbReference>
<dbReference type="PANTHER" id="PTHR12170">
    <property type="entry name" value="MACROPHAGE ERYTHROBLAST ATTACHER-RELATED"/>
    <property type="match status" value="1"/>
</dbReference>
<dbReference type="InterPro" id="IPR045098">
    <property type="entry name" value="Fyv10_fam"/>
</dbReference>
<reference evidence="2 3" key="2">
    <citation type="journal article" date="2009" name="BMC Genomics">
        <title>Identification of transcriptional signals in Encephalitozoon cuniculi widespread among Microsporidia phylum: support for accurate structural genome annotation.</title>
        <authorList>
            <person name="Peyretaillade E."/>
            <person name="Goncalves O."/>
            <person name="Terrat S."/>
            <person name="Dugat-Bony E."/>
            <person name="Wincker P."/>
            <person name="Cornman R.S."/>
            <person name="Evans J.D."/>
            <person name="Delbac F."/>
            <person name="Peyret P."/>
        </authorList>
    </citation>
    <scope>NUCLEOTIDE SEQUENCE [LARGE SCALE GENOMIC DNA]</scope>
    <source>
        <strain evidence="2 3">GB-M1</strain>
    </source>
</reference>
<evidence type="ECO:0000313" key="2">
    <source>
        <dbReference type="EMBL" id="CAD25042.2"/>
    </source>
</evidence>
<dbReference type="GO" id="GO:0005634">
    <property type="term" value="C:nucleus"/>
    <property type="evidence" value="ECO:0007669"/>
    <property type="project" value="TreeGrafter"/>
</dbReference>
<keyword evidence="3" id="KW-1185">Reference proteome</keyword>
<dbReference type="GeneID" id="858528"/>
<dbReference type="HOGENOM" id="CLU_839451_0_0_1"/>
<feature type="domain" description="CTLH/CRA C-terminal to LisH motif" evidence="1">
    <location>
        <begin position="110"/>
        <end position="242"/>
    </location>
</feature>
<protein>
    <recommendedName>
        <fullName evidence="1">CTLH/CRA C-terminal to LisH motif domain-containing protein</fullName>
    </recommendedName>
</protein>
<evidence type="ECO:0000259" key="1">
    <source>
        <dbReference type="Pfam" id="PF10607"/>
    </source>
</evidence>
<proteinExistence type="predicted"/>
<organism evidence="2 3">
    <name type="scientific">Encephalitozoon cuniculi (strain GB-M1)</name>
    <name type="common">Microsporidian parasite</name>
    <dbReference type="NCBI Taxonomy" id="284813"/>
    <lineage>
        <taxon>Eukaryota</taxon>
        <taxon>Fungi</taxon>
        <taxon>Fungi incertae sedis</taxon>
        <taxon>Microsporidia</taxon>
        <taxon>Unikaryonidae</taxon>
        <taxon>Encephalitozoon</taxon>
    </lineage>
</organism>
<evidence type="ECO:0000313" key="3">
    <source>
        <dbReference type="Proteomes" id="UP000000819"/>
    </source>
</evidence>
<dbReference type="RefSeq" id="NP_584538.2">
    <property type="nucleotide sequence ID" value="NM_001040727.2"/>
</dbReference>
<dbReference type="InterPro" id="IPR024964">
    <property type="entry name" value="CTLH/CRA"/>
</dbReference>
<dbReference type="GO" id="GO:0005737">
    <property type="term" value="C:cytoplasm"/>
    <property type="evidence" value="ECO:0007669"/>
    <property type="project" value="TreeGrafter"/>
</dbReference>
<dbReference type="InParanoid" id="Q8SWH1"/>
<dbReference type="Proteomes" id="UP000000819">
    <property type="component" value="Chromosome II"/>
</dbReference>
<accession>Q8SWH1</accession>
<sequence length="331" mass="38193">MDLSTIQEVRISNILRTTCKLMERLFLMYRCGKIGKEDYIQKLEKLKEVVGSSIDEMERNARTISSRKGPVNVLDVFVMEHFEHIGCFGAAELLGKKLSIENYSDSDFYKRVYGIRNQIKAGSFEDALLFCKEHKVELKSMKSEEGVSLENDLKIEKFIEMCHAQEFDKALEFINKEFKRVPEQIKSYLPVLVSNSSFRKYPSSGHSKTAEQFLSCALKLFRRGIKSRLTQRIEYGMMAYKTYRCINAESSNCPACCRAFKLREDVPFNKHEISILLCRGSGEEMDDSNQPHIFEDGFIYGTKYIESSEYVCIGSRGGDNSLRYPRLCFIL</sequence>
<name>Q8SWH1_ENCCU</name>
<dbReference type="Pfam" id="PF10607">
    <property type="entry name" value="CTLH"/>
    <property type="match status" value="1"/>
</dbReference>
<dbReference type="PANTHER" id="PTHR12170:SF2">
    <property type="entry name" value="E3 UBIQUITIN-PROTEIN TRANSFERASE MAEA"/>
    <property type="match status" value="1"/>
</dbReference>
<dbReference type="GO" id="GO:0004842">
    <property type="term" value="F:ubiquitin-protein transferase activity"/>
    <property type="evidence" value="ECO:0007669"/>
    <property type="project" value="InterPro"/>
</dbReference>
<dbReference type="VEuPathDB" id="MicrosporidiaDB:ECU02_0110"/>